<comment type="similarity">
    <text evidence="2">Belongs to the chloride channel MCLC family.</text>
</comment>
<dbReference type="GO" id="GO:0005783">
    <property type="term" value="C:endoplasmic reticulum"/>
    <property type="evidence" value="ECO:0007669"/>
    <property type="project" value="TreeGrafter"/>
</dbReference>
<comment type="subcellular location">
    <subcellularLocation>
        <location evidence="1">Membrane</location>
        <topology evidence="1">Multi-pass membrane protein</topology>
    </subcellularLocation>
</comment>
<comment type="caution">
    <text evidence="7">The sequence shown here is derived from an EMBL/GenBank/DDBJ whole genome shotgun (WGS) entry which is preliminary data.</text>
</comment>
<evidence type="ECO:0000256" key="5">
    <source>
        <dbReference type="ARBA" id="ARBA00022989"/>
    </source>
</evidence>
<name>A0AAV2IJM5_LYMST</name>
<sequence length="59" mass="7042">LQGFPPECNPQSQSLFESITSLLRYQFSWSYRHDPCKKYYHALLVDPLWEVTPLMVSFF</sequence>
<keyword evidence="4" id="KW-0812">Transmembrane</keyword>
<keyword evidence="8" id="KW-1185">Reference proteome</keyword>
<evidence type="ECO:0000313" key="8">
    <source>
        <dbReference type="Proteomes" id="UP001497497"/>
    </source>
</evidence>
<dbReference type="Pfam" id="PF05934">
    <property type="entry name" value="MCLC"/>
    <property type="match status" value="1"/>
</dbReference>
<evidence type="ECO:0000256" key="1">
    <source>
        <dbReference type="ARBA" id="ARBA00004141"/>
    </source>
</evidence>
<protein>
    <recommendedName>
        <fullName evidence="3">Chloride channel CLIC-like protein 1</fullName>
    </recommendedName>
</protein>
<evidence type="ECO:0000256" key="2">
    <source>
        <dbReference type="ARBA" id="ARBA00005944"/>
    </source>
</evidence>
<evidence type="ECO:0000256" key="6">
    <source>
        <dbReference type="ARBA" id="ARBA00023136"/>
    </source>
</evidence>
<evidence type="ECO:0000313" key="7">
    <source>
        <dbReference type="EMBL" id="CAL1547284.1"/>
    </source>
</evidence>
<evidence type="ECO:0000256" key="3">
    <source>
        <dbReference type="ARBA" id="ARBA00015571"/>
    </source>
</evidence>
<evidence type="ECO:0000256" key="4">
    <source>
        <dbReference type="ARBA" id="ARBA00022692"/>
    </source>
</evidence>
<dbReference type="Proteomes" id="UP001497497">
    <property type="component" value="Unassembled WGS sequence"/>
</dbReference>
<feature type="non-terminal residue" evidence="7">
    <location>
        <position position="59"/>
    </location>
</feature>
<proteinExistence type="inferred from homology"/>
<dbReference type="GO" id="GO:0005254">
    <property type="term" value="F:chloride channel activity"/>
    <property type="evidence" value="ECO:0007669"/>
    <property type="project" value="TreeGrafter"/>
</dbReference>
<accession>A0AAV2IJM5</accession>
<dbReference type="GO" id="GO:0016020">
    <property type="term" value="C:membrane"/>
    <property type="evidence" value="ECO:0007669"/>
    <property type="project" value="UniProtKB-SubCell"/>
</dbReference>
<organism evidence="7 8">
    <name type="scientific">Lymnaea stagnalis</name>
    <name type="common">Great pond snail</name>
    <name type="synonym">Helix stagnalis</name>
    <dbReference type="NCBI Taxonomy" id="6523"/>
    <lineage>
        <taxon>Eukaryota</taxon>
        <taxon>Metazoa</taxon>
        <taxon>Spiralia</taxon>
        <taxon>Lophotrochozoa</taxon>
        <taxon>Mollusca</taxon>
        <taxon>Gastropoda</taxon>
        <taxon>Heterobranchia</taxon>
        <taxon>Euthyneura</taxon>
        <taxon>Panpulmonata</taxon>
        <taxon>Hygrophila</taxon>
        <taxon>Lymnaeoidea</taxon>
        <taxon>Lymnaeidae</taxon>
        <taxon>Lymnaea</taxon>
    </lineage>
</organism>
<dbReference type="InterPro" id="IPR009231">
    <property type="entry name" value="Chloride_chnl_CLIC-like"/>
</dbReference>
<gene>
    <name evidence="7" type="ORF">GSLYS_00020609001</name>
</gene>
<reference evidence="7 8" key="1">
    <citation type="submission" date="2024-04" db="EMBL/GenBank/DDBJ databases">
        <authorList>
            <consortium name="Genoscope - CEA"/>
            <person name="William W."/>
        </authorList>
    </citation>
    <scope>NUCLEOTIDE SEQUENCE [LARGE SCALE GENOMIC DNA]</scope>
</reference>
<feature type="non-terminal residue" evidence="7">
    <location>
        <position position="1"/>
    </location>
</feature>
<dbReference type="PANTHER" id="PTHR34093">
    <property type="entry name" value="CHLORIDE CHANNEL CLIC-LIKE PROTEIN 1"/>
    <property type="match status" value="1"/>
</dbReference>
<keyword evidence="5" id="KW-1133">Transmembrane helix</keyword>
<dbReference type="AlphaFoldDB" id="A0AAV2IJM5"/>
<keyword evidence="6" id="KW-0472">Membrane</keyword>
<dbReference type="PANTHER" id="PTHR34093:SF1">
    <property type="entry name" value="CHLORIDE CHANNEL CLIC-LIKE PROTEIN 1"/>
    <property type="match status" value="1"/>
</dbReference>
<dbReference type="EMBL" id="CAXITT010000937">
    <property type="protein sequence ID" value="CAL1547284.1"/>
    <property type="molecule type" value="Genomic_DNA"/>
</dbReference>